<evidence type="ECO:0000256" key="1">
    <source>
        <dbReference type="SAM" id="MobiDB-lite"/>
    </source>
</evidence>
<dbReference type="EMBL" id="PKSL01000011">
    <property type="protein sequence ID" value="POW15700.1"/>
    <property type="molecule type" value="Genomic_DNA"/>
</dbReference>
<accession>A0A2S4W1P0</accession>
<protein>
    <submittedName>
        <fullName evidence="2">Uncharacterized protein</fullName>
    </submittedName>
</protein>
<feature type="region of interest" description="Disordered" evidence="1">
    <location>
        <begin position="81"/>
        <end position="103"/>
    </location>
</feature>
<dbReference type="PANTHER" id="PTHR33096:SF1">
    <property type="entry name" value="CXC1-LIKE CYSTEINE CLUSTER ASSOCIATED WITH KDZ TRANSPOSASES DOMAIN-CONTAINING PROTEIN"/>
    <property type="match status" value="1"/>
</dbReference>
<dbReference type="PANTHER" id="PTHR33096">
    <property type="entry name" value="CXC2 DOMAIN-CONTAINING PROTEIN"/>
    <property type="match status" value="1"/>
</dbReference>
<comment type="caution">
    <text evidence="2">The sequence shown here is derived from an EMBL/GenBank/DDBJ whole genome shotgun (WGS) entry which is preliminary data.</text>
</comment>
<proteinExistence type="predicted"/>
<sequence>MNKHGLIWYDYTTPLNTDDATFSQYVVDWIKHKYKVAREKGDTARAQLAELTRVPNEFSLDQSNYNRKFFESQWQDQQSFQQNHTTTTLETLSPIPTGLRNSPHHLRRRINQLANPGTYDSIMESLIEISEAQEQQISVEVDFTSFPDAMVELNSEEQNVRLLIWHAKSRLYAHAVALHAERQPLIIAAIANRQKPITASINKFNKNRPLTYNSFTNHSLENSFWQDVYLFHLQAPWAKHADARAGIQTVLVIDRTNGEKDIISKEFKCAMSSLDLGECEEEDKLALVKSMLEEELLIHESLMRSWAGDVLELWKIVYGIAPLDHPWFRLINSLPPPRVHVVEDQQIEVRSEDIIHNLNEGDENAGSDDVDGEEIRAEDLLNLLNIASGDPATDE</sequence>
<name>A0A2S4W1P0_9BASI</name>
<dbReference type="VEuPathDB" id="FungiDB:PSTT_02017"/>
<organism evidence="2 3">
    <name type="scientific">Puccinia striiformis</name>
    <dbReference type="NCBI Taxonomy" id="27350"/>
    <lineage>
        <taxon>Eukaryota</taxon>
        <taxon>Fungi</taxon>
        <taxon>Dikarya</taxon>
        <taxon>Basidiomycota</taxon>
        <taxon>Pucciniomycotina</taxon>
        <taxon>Pucciniomycetes</taxon>
        <taxon>Pucciniales</taxon>
        <taxon>Pucciniaceae</taxon>
        <taxon>Puccinia</taxon>
    </lineage>
</organism>
<dbReference type="VEuPathDB" id="FungiDB:PSHT_10431"/>
<dbReference type="Proteomes" id="UP000239156">
    <property type="component" value="Unassembled WGS sequence"/>
</dbReference>
<evidence type="ECO:0000313" key="3">
    <source>
        <dbReference type="Proteomes" id="UP000239156"/>
    </source>
</evidence>
<keyword evidence="3" id="KW-1185">Reference proteome</keyword>
<dbReference type="AlphaFoldDB" id="A0A2S4W1P0"/>
<evidence type="ECO:0000313" key="2">
    <source>
        <dbReference type="EMBL" id="POW15700.1"/>
    </source>
</evidence>
<gene>
    <name evidence="2" type="ORF">PSTT_02017</name>
</gene>
<reference evidence="2" key="1">
    <citation type="submission" date="2017-12" db="EMBL/GenBank/DDBJ databases">
        <title>Gene loss provides genomic basis for host adaptation in cereal stripe rust fungi.</title>
        <authorList>
            <person name="Xia C."/>
        </authorList>
    </citation>
    <scope>NUCLEOTIDE SEQUENCE [LARGE SCALE GENOMIC DNA]</scope>
    <source>
        <strain evidence="2">93-210</strain>
    </source>
</reference>